<keyword evidence="5 6" id="KW-0472">Membrane</keyword>
<name>A0A5P5X540_VIBPH</name>
<evidence type="ECO:0000256" key="4">
    <source>
        <dbReference type="ARBA" id="ARBA00022989"/>
    </source>
</evidence>
<feature type="transmembrane region" description="Helical" evidence="6">
    <location>
        <begin position="150"/>
        <end position="173"/>
    </location>
</feature>
<proteinExistence type="predicted"/>
<feature type="transmembrane region" description="Helical" evidence="6">
    <location>
        <begin position="306"/>
        <end position="328"/>
    </location>
</feature>
<dbReference type="InterPro" id="IPR050833">
    <property type="entry name" value="Poly_Biosynth_Transport"/>
</dbReference>
<dbReference type="InterPro" id="IPR002797">
    <property type="entry name" value="Polysacc_synth"/>
</dbReference>
<evidence type="ECO:0000313" key="7">
    <source>
        <dbReference type="EMBL" id="QFF90306.1"/>
    </source>
</evidence>
<comment type="subcellular location">
    <subcellularLocation>
        <location evidence="1">Cell membrane</location>
        <topology evidence="1">Multi-pass membrane protein</topology>
    </subcellularLocation>
</comment>
<keyword evidence="4 6" id="KW-1133">Transmembrane helix</keyword>
<evidence type="ECO:0000256" key="3">
    <source>
        <dbReference type="ARBA" id="ARBA00022692"/>
    </source>
</evidence>
<dbReference type="EMBL" id="MK473641">
    <property type="protein sequence ID" value="QFF90306.1"/>
    <property type="molecule type" value="Genomic_DNA"/>
</dbReference>
<feature type="transmembrane region" description="Helical" evidence="6">
    <location>
        <begin position="236"/>
        <end position="254"/>
    </location>
</feature>
<dbReference type="AlphaFoldDB" id="A0A5P5X540"/>
<feature type="transmembrane region" description="Helical" evidence="6">
    <location>
        <begin position="122"/>
        <end position="144"/>
    </location>
</feature>
<feature type="transmembrane region" description="Helical" evidence="6">
    <location>
        <begin position="340"/>
        <end position="356"/>
    </location>
</feature>
<evidence type="ECO:0000256" key="5">
    <source>
        <dbReference type="ARBA" id="ARBA00023136"/>
    </source>
</evidence>
<dbReference type="GO" id="GO:0005886">
    <property type="term" value="C:plasma membrane"/>
    <property type="evidence" value="ECO:0007669"/>
    <property type="project" value="UniProtKB-SubCell"/>
</dbReference>
<reference evidence="7" key="1">
    <citation type="journal article" date="2019" name="Int. J. Food Microbiol.">
        <title>Developing a novel molecular serotyping system based on capsular polysaccharide synthesis gene clusters of Vibrio parahaemolyticus.</title>
        <authorList>
            <person name="Pang Y."/>
            <person name="Guo X."/>
            <person name="Tian X."/>
            <person name="Liu F."/>
            <person name="Wang L."/>
            <person name="Wu J."/>
            <person name="Zhang S."/>
            <person name="Li S."/>
            <person name="Liu B."/>
        </authorList>
    </citation>
    <scope>NUCLEOTIDE SEQUENCE</scope>
    <source>
        <strain evidence="7">G2879</strain>
    </source>
</reference>
<dbReference type="PANTHER" id="PTHR30250:SF11">
    <property type="entry name" value="O-ANTIGEN TRANSPORTER-RELATED"/>
    <property type="match status" value="1"/>
</dbReference>
<evidence type="ECO:0000256" key="6">
    <source>
        <dbReference type="SAM" id="Phobius"/>
    </source>
</evidence>
<keyword evidence="3 6" id="KW-0812">Transmembrane</keyword>
<protein>
    <submittedName>
        <fullName evidence="7">Polysaccharide biosynthesis protein</fullName>
    </submittedName>
</protein>
<dbReference type="PANTHER" id="PTHR30250">
    <property type="entry name" value="PST FAMILY PREDICTED COLANIC ACID TRANSPORTER"/>
    <property type="match status" value="1"/>
</dbReference>
<feature type="transmembrane region" description="Helical" evidence="6">
    <location>
        <begin position="90"/>
        <end position="110"/>
    </location>
</feature>
<evidence type="ECO:0000256" key="2">
    <source>
        <dbReference type="ARBA" id="ARBA00022475"/>
    </source>
</evidence>
<keyword evidence="2" id="KW-1003">Cell membrane</keyword>
<feature type="transmembrane region" description="Helical" evidence="6">
    <location>
        <begin position="22"/>
        <end position="50"/>
    </location>
</feature>
<gene>
    <name evidence="7" type="primary">wzx</name>
</gene>
<feature type="transmembrane region" description="Helical" evidence="6">
    <location>
        <begin position="62"/>
        <end position="84"/>
    </location>
</feature>
<feature type="transmembrane region" description="Helical" evidence="6">
    <location>
        <begin position="266"/>
        <end position="286"/>
    </location>
</feature>
<sequence>MGTNLIVLSVVSRYLGVENFGIYNYIMGLTAIFITLSTLGVDSVVVKYLVEGKNSSNSIMGSAFVIKLIGSMFSTVLLFIFVSVMDVDDYVIKFSLLVMSVSFMQSVTIIDYYYQSIVKSKFISIISMLSLFFGCILKLVVIHNDLGINYLFYVYLIEILIIVLLQLVCYINHGNEIKKWNVDKIVVTSLLKESLPLVFAGLLNSIYMKVDSIMIERIHGFRDVGLYTSAVRLSEVWFSIGVIICNSLFPAIVRCKDNHELYMNRLLYLFKMLVLFSIALSFFTMLTSDYIIYYIYGEDYAQSSDILTVHIFSTLFVWLGVASGRWLISEGKPIISLQRNILALTFNVILNSIFIPSHGIVAAAYTSLISYFIGFYLFDLIRKDTREIFKLKTKAILFPYSVLKISNLKRLV</sequence>
<evidence type="ECO:0000256" key="1">
    <source>
        <dbReference type="ARBA" id="ARBA00004651"/>
    </source>
</evidence>
<dbReference type="Pfam" id="PF01943">
    <property type="entry name" value="Polysacc_synt"/>
    <property type="match status" value="1"/>
</dbReference>
<organism evidence="7">
    <name type="scientific">Vibrio parahaemolyticus</name>
    <dbReference type="NCBI Taxonomy" id="670"/>
    <lineage>
        <taxon>Bacteria</taxon>
        <taxon>Pseudomonadati</taxon>
        <taxon>Pseudomonadota</taxon>
        <taxon>Gammaproteobacteria</taxon>
        <taxon>Vibrionales</taxon>
        <taxon>Vibrionaceae</taxon>
        <taxon>Vibrio</taxon>
    </lineage>
</organism>
<accession>A0A5P5X540</accession>
<feature type="transmembrane region" description="Helical" evidence="6">
    <location>
        <begin position="362"/>
        <end position="381"/>
    </location>
</feature>
<dbReference type="CDD" id="cd13128">
    <property type="entry name" value="MATE_Wzx_like"/>
    <property type="match status" value="1"/>
</dbReference>